<evidence type="ECO:0000313" key="1">
    <source>
        <dbReference type="EMBL" id="KAA6329688.1"/>
    </source>
</evidence>
<organism evidence="1">
    <name type="scientific">termite gut metagenome</name>
    <dbReference type="NCBI Taxonomy" id="433724"/>
    <lineage>
        <taxon>unclassified sequences</taxon>
        <taxon>metagenomes</taxon>
        <taxon>organismal metagenomes</taxon>
    </lineage>
</organism>
<sequence>MSKVNKVIWITPPMFLNINSKESQISGGHKCSYCQGNGFFWQVKEDIKERFKEACPVCGGSGKLQATITIEWLPEKNIQV</sequence>
<dbReference type="InterPro" id="IPR036410">
    <property type="entry name" value="HSP_DnaJ_Cys-rich_dom_sf"/>
</dbReference>
<dbReference type="Gene3D" id="6.20.20.10">
    <property type="match status" value="1"/>
</dbReference>
<name>A0A5J4R7N1_9ZZZZ</name>
<dbReference type="AlphaFoldDB" id="A0A5J4R7N1"/>
<gene>
    <name evidence="1" type="ORF">EZS27_021536</name>
</gene>
<reference evidence="1" key="1">
    <citation type="submission" date="2019-03" db="EMBL/GenBank/DDBJ databases">
        <title>Single cell metagenomics reveals metabolic interactions within the superorganism composed of flagellate Streblomastix strix and complex community of Bacteroidetes bacteria on its surface.</title>
        <authorList>
            <person name="Treitli S.C."/>
            <person name="Kolisko M."/>
            <person name="Husnik F."/>
            <person name="Keeling P."/>
            <person name="Hampl V."/>
        </authorList>
    </citation>
    <scope>NUCLEOTIDE SEQUENCE</scope>
    <source>
        <strain evidence="1">STM</strain>
    </source>
</reference>
<dbReference type="SUPFAM" id="SSF57938">
    <property type="entry name" value="DnaJ/Hsp40 cysteine-rich domain"/>
    <property type="match status" value="1"/>
</dbReference>
<protein>
    <submittedName>
        <fullName evidence="1">Uncharacterized protein</fullName>
    </submittedName>
</protein>
<dbReference type="EMBL" id="SNRY01001610">
    <property type="protein sequence ID" value="KAA6329688.1"/>
    <property type="molecule type" value="Genomic_DNA"/>
</dbReference>
<proteinExistence type="predicted"/>
<comment type="caution">
    <text evidence="1">The sequence shown here is derived from an EMBL/GenBank/DDBJ whole genome shotgun (WGS) entry which is preliminary data.</text>
</comment>
<accession>A0A5J4R7N1</accession>